<evidence type="ECO:0000256" key="1">
    <source>
        <dbReference type="ARBA" id="ARBA00023002"/>
    </source>
</evidence>
<dbReference type="EMBL" id="BSOP01000018">
    <property type="protein sequence ID" value="GLR51444.1"/>
    <property type="molecule type" value="Genomic_DNA"/>
</dbReference>
<dbReference type="Pfam" id="PF02826">
    <property type="entry name" value="2-Hacid_dh_C"/>
    <property type="match status" value="1"/>
</dbReference>
<dbReference type="InterPro" id="IPR006140">
    <property type="entry name" value="D-isomer_DH_NAD-bd"/>
</dbReference>
<comment type="similarity">
    <text evidence="3">Belongs to the D-isomer specific 2-hydroxyacid dehydrogenase family.</text>
</comment>
<evidence type="ECO:0000313" key="7">
    <source>
        <dbReference type="Proteomes" id="UP001156702"/>
    </source>
</evidence>
<dbReference type="SUPFAM" id="SSF51735">
    <property type="entry name" value="NAD(P)-binding Rossmann-fold domains"/>
    <property type="match status" value="1"/>
</dbReference>
<dbReference type="Proteomes" id="UP001156702">
    <property type="component" value="Unassembled WGS sequence"/>
</dbReference>
<accession>A0ABQ5ZL47</accession>
<evidence type="ECO:0000256" key="3">
    <source>
        <dbReference type="RuleBase" id="RU003719"/>
    </source>
</evidence>
<name>A0ABQ5ZL47_9HYPH</name>
<comment type="caution">
    <text evidence="6">The sequence shown here is derived from an EMBL/GenBank/DDBJ whole genome shotgun (WGS) entry which is preliminary data.</text>
</comment>
<keyword evidence="1 3" id="KW-0560">Oxidoreductase</keyword>
<dbReference type="Pfam" id="PF00389">
    <property type="entry name" value="2-Hacid_dh"/>
    <property type="match status" value="1"/>
</dbReference>
<keyword evidence="7" id="KW-1185">Reference proteome</keyword>
<dbReference type="InterPro" id="IPR036291">
    <property type="entry name" value="NAD(P)-bd_dom_sf"/>
</dbReference>
<organism evidence="6 7">
    <name type="scientific">Shinella yambaruensis</name>
    <dbReference type="NCBI Taxonomy" id="415996"/>
    <lineage>
        <taxon>Bacteria</taxon>
        <taxon>Pseudomonadati</taxon>
        <taxon>Pseudomonadota</taxon>
        <taxon>Alphaproteobacteria</taxon>
        <taxon>Hyphomicrobiales</taxon>
        <taxon>Rhizobiaceae</taxon>
        <taxon>Shinella</taxon>
    </lineage>
</organism>
<evidence type="ECO:0000256" key="2">
    <source>
        <dbReference type="ARBA" id="ARBA00023027"/>
    </source>
</evidence>
<reference evidence="7" key="1">
    <citation type="journal article" date="2019" name="Int. J. Syst. Evol. Microbiol.">
        <title>The Global Catalogue of Microorganisms (GCM) 10K type strain sequencing project: providing services to taxonomists for standard genome sequencing and annotation.</title>
        <authorList>
            <consortium name="The Broad Institute Genomics Platform"/>
            <consortium name="The Broad Institute Genome Sequencing Center for Infectious Disease"/>
            <person name="Wu L."/>
            <person name="Ma J."/>
        </authorList>
    </citation>
    <scope>NUCLEOTIDE SEQUENCE [LARGE SCALE GENOMIC DNA]</scope>
    <source>
        <strain evidence="7">NBRC 102122</strain>
    </source>
</reference>
<feature type="domain" description="D-isomer specific 2-hydroxyacid dehydrogenase catalytic" evidence="4">
    <location>
        <begin position="11"/>
        <end position="311"/>
    </location>
</feature>
<dbReference type="Gene3D" id="3.40.50.720">
    <property type="entry name" value="NAD(P)-binding Rossmann-like Domain"/>
    <property type="match status" value="2"/>
</dbReference>
<sequence length="329" mass="34773">MVVKTRILVPGTIRERVLDRLKDAFDVVRIERADPALLARSEAAGISGIAVSGGLGAAMIEHLPALEIIASFGVGYDGVDVAAAAARGITVTNTPDVLNDEVADTTIGLLLNTVRRFPQAEAWLREGRWAREGAFPLTPLSLRGRKAGIYGLGRIGMAIAERLKGFGIEIAYHTRRPREGVPFAYYPSLAELAGAVDILIAIVPKTAETHRTIGADILRALGPNGVLINVGRGWTVDEAALAAALKDGVIAAAGLDVFYDEPNVPPALLDLPNVSLLPHVASASVATRDAMADLVADNLFAWFERGAAVTPVPETPFTRKAGNGPESLR</sequence>
<evidence type="ECO:0000313" key="6">
    <source>
        <dbReference type="EMBL" id="GLR51444.1"/>
    </source>
</evidence>
<protein>
    <submittedName>
        <fullName evidence="6">Dihydrofolate reductase</fullName>
    </submittedName>
</protein>
<dbReference type="InterPro" id="IPR006139">
    <property type="entry name" value="D-isomer_2_OHA_DH_cat_dom"/>
</dbReference>
<dbReference type="CDD" id="cd12156">
    <property type="entry name" value="HPPR"/>
    <property type="match status" value="1"/>
</dbReference>
<dbReference type="SUPFAM" id="SSF52283">
    <property type="entry name" value="Formate/glycerate dehydrogenase catalytic domain-like"/>
    <property type="match status" value="1"/>
</dbReference>
<proteinExistence type="inferred from homology"/>
<dbReference type="InterPro" id="IPR050223">
    <property type="entry name" value="D-isomer_2-hydroxyacid_DH"/>
</dbReference>
<feature type="domain" description="D-isomer specific 2-hydroxyacid dehydrogenase NAD-binding" evidence="5">
    <location>
        <begin position="107"/>
        <end position="281"/>
    </location>
</feature>
<keyword evidence="2" id="KW-0520">NAD</keyword>
<dbReference type="PANTHER" id="PTHR10996">
    <property type="entry name" value="2-HYDROXYACID DEHYDROGENASE-RELATED"/>
    <property type="match status" value="1"/>
</dbReference>
<evidence type="ECO:0000259" key="5">
    <source>
        <dbReference type="Pfam" id="PF02826"/>
    </source>
</evidence>
<evidence type="ECO:0000259" key="4">
    <source>
        <dbReference type="Pfam" id="PF00389"/>
    </source>
</evidence>
<dbReference type="RefSeq" id="WP_280531077.1">
    <property type="nucleotide sequence ID" value="NZ_BSOP01000018.1"/>
</dbReference>
<gene>
    <name evidence="6" type="ORF">GCM10007923_26520</name>
</gene>
<dbReference type="PANTHER" id="PTHR10996:SF178">
    <property type="entry name" value="2-HYDROXYACID DEHYDROGENASE YGL185C-RELATED"/>
    <property type="match status" value="1"/>
</dbReference>